<gene>
    <name evidence="1" type="ORF">AULFYP135_00070</name>
</gene>
<dbReference type="PROSITE" id="PS51257">
    <property type="entry name" value="PROKAR_LIPOPROTEIN"/>
    <property type="match status" value="1"/>
</dbReference>
<protein>
    <submittedName>
        <fullName evidence="1">FMN-binding domain protein</fullName>
    </submittedName>
</protein>
<reference evidence="1" key="1">
    <citation type="submission" date="2019-11" db="EMBL/GenBank/DDBJ databases">
        <authorList>
            <person name="Feng L."/>
        </authorList>
    </citation>
    <scope>NUCLEOTIDE SEQUENCE</scope>
    <source>
        <strain evidence="1">AundefinedLFYP135</strain>
    </source>
</reference>
<dbReference type="EMBL" id="CACRSL010000003">
    <property type="protein sequence ID" value="VYS73181.1"/>
    <property type="molecule type" value="Genomic_DNA"/>
</dbReference>
<sequence length="351" mass="38586">MNRNWMAAFLAALLLTTFVGCNKREGGEASGSVPGFQDGEYTASWEDPAGNSGSIKLTVEKGNPTVAEYVPPQGAPASFQETMKQELLEARARSGDTSHYRLPLYSPGTYTVRAEKPEEDYAEYLILTATEDTLTVVEFDGKNKAGELKSADQALSEEMRTAKLYGPNVFLPAIVKNFEEAGSLEKMDGVTGATKSLENFKTLYATAEKNAKFRLAQEETIGQYVDGTYRAEMRDFDHGWKDYVILSIQDNVVTIEEFDAVDEKGQKKSEDKNFQDTMIRANKRAGLPETYPQKYNPEILALFEDAGKNVVAMDNVAGATVSTNHFKLLAGGILSYSARVGDTETLVVDPL</sequence>
<proteinExistence type="predicted"/>
<name>A0A6N2QYY6_9FIRM</name>
<evidence type="ECO:0000313" key="1">
    <source>
        <dbReference type="EMBL" id="VYS73181.1"/>
    </source>
</evidence>
<accession>A0A6N2QYY6</accession>
<dbReference type="AlphaFoldDB" id="A0A6N2QYY6"/>
<organism evidence="1">
    <name type="scientific">uncultured Anaerotruncus sp</name>
    <dbReference type="NCBI Taxonomy" id="905011"/>
    <lineage>
        <taxon>Bacteria</taxon>
        <taxon>Bacillati</taxon>
        <taxon>Bacillota</taxon>
        <taxon>Clostridia</taxon>
        <taxon>Eubacteriales</taxon>
        <taxon>Oscillospiraceae</taxon>
        <taxon>Anaerotruncus</taxon>
        <taxon>environmental samples</taxon>
    </lineage>
</organism>
<dbReference type="Gene3D" id="3.90.1010.20">
    <property type="match status" value="2"/>
</dbReference>